<keyword evidence="13" id="KW-1185">Reference proteome</keyword>
<dbReference type="Proteomes" id="UP001500325">
    <property type="component" value="Unassembled WGS sequence"/>
</dbReference>
<dbReference type="Gene3D" id="3.90.1150.10">
    <property type="entry name" value="Aspartate Aminotransferase, domain 1"/>
    <property type="match status" value="1"/>
</dbReference>
<evidence type="ECO:0000256" key="4">
    <source>
        <dbReference type="ARBA" id="ARBA00022679"/>
    </source>
</evidence>
<dbReference type="PROSITE" id="PS00595">
    <property type="entry name" value="AA_TRANSFER_CLASS_5"/>
    <property type="match status" value="1"/>
</dbReference>
<feature type="domain" description="Aminotransferase class V" evidence="11">
    <location>
        <begin position="2"/>
        <end position="377"/>
    </location>
</feature>
<keyword evidence="4" id="KW-0808">Transferase</keyword>
<keyword evidence="5" id="KW-0479">Metal-binding</keyword>
<comment type="cofactor">
    <cofactor evidence="1 10">
        <name>pyridoxal 5'-phosphate</name>
        <dbReference type="ChEBI" id="CHEBI:597326"/>
    </cofactor>
</comment>
<accession>A0ABP8VX70</accession>
<dbReference type="PANTHER" id="PTHR11601:SF34">
    <property type="entry name" value="CYSTEINE DESULFURASE"/>
    <property type="match status" value="1"/>
</dbReference>
<evidence type="ECO:0000259" key="11">
    <source>
        <dbReference type="Pfam" id="PF00266"/>
    </source>
</evidence>
<evidence type="ECO:0000256" key="9">
    <source>
        <dbReference type="ARBA" id="ARBA00050776"/>
    </source>
</evidence>
<name>A0ABP8VX70_9PSEU</name>
<reference evidence="13" key="1">
    <citation type="journal article" date="2019" name="Int. J. Syst. Evol. Microbiol.">
        <title>The Global Catalogue of Microorganisms (GCM) 10K type strain sequencing project: providing services to taxonomists for standard genome sequencing and annotation.</title>
        <authorList>
            <consortium name="The Broad Institute Genomics Platform"/>
            <consortium name="The Broad Institute Genome Sequencing Center for Infectious Disease"/>
            <person name="Wu L."/>
            <person name="Ma J."/>
        </authorList>
    </citation>
    <scope>NUCLEOTIDE SEQUENCE [LARGE SCALE GENOMIC DNA]</scope>
    <source>
        <strain evidence="13">JCM 18055</strain>
    </source>
</reference>
<evidence type="ECO:0000256" key="1">
    <source>
        <dbReference type="ARBA" id="ARBA00001933"/>
    </source>
</evidence>
<dbReference type="SUPFAM" id="SSF53383">
    <property type="entry name" value="PLP-dependent transferases"/>
    <property type="match status" value="1"/>
</dbReference>
<evidence type="ECO:0000256" key="10">
    <source>
        <dbReference type="RuleBase" id="RU004504"/>
    </source>
</evidence>
<evidence type="ECO:0000313" key="12">
    <source>
        <dbReference type="EMBL" id="GAA4674241.1"/>
    </source>
</evidence>
<dbReference type="EC" id="2.8.1.7" evidence="3"/>
<gene>
    <name evidence="12" type="ORF">GCM10023215_02240</name>
</gene>
<dbReference type="InterPro" id="IPR015424">
    <property type="entry name" value="PyrdxlP-dep_Trfase"/>
</dbReference>
<keyword evidence="6" id="KW-0663">Pyridoxal phosphate</keyword>
<dbReference type="InterPro" id="IPR000192">
    <property type="entry name" value="Aminotrans_V_dom"/>
</dbReference>
<organism evidence="12 13">
    <name type="scientific">Pseudonocardia yuanmonensis</name>
    <dbReference type="NCBI Taxonomy" id="1095914"/>
    <lineage>
        <taxon>Bacteria</taxon>
        <taxon>Bacillati</taxon>
        <taxon>Actinomycetota</taxon>
        <taxon>Actinomycetes</taxon>
        <taxon>Pseudonocardiales</taxon>
        <taxon>Pseudonocardiaceae</taxon>
        <taxon>Pseudonocardia</taxon>
    </lineage>
</organism>
<evidence type="ECO:0000313" key="13">
    <source>
        <dbReference type="Proteomes" id="UP001500325"/>
    </source>
</evidence>
<dbReference type="PIRSF" id="PIRSF005572">
    <property type="entry name" value="NifS"/>
    <property type="match status" value="1"/>
</dbReference>
<dbReference type="EMBL" id="BAABIC010000001">
    <property type="protein sequence ID" value="GAA4674241.1"/>
    <property type="molecule type" value="Genomic_DNA"/>
</dbReference>
<dbReference type="InterPro" id="IPR020578">
    <property type="entry name" value="Aminotrans_V_PyrdxlP_BS"/>
</dbReference>
<evidence type="ECO:0000256" key="2">
    <source>
        <dbReference type="ARBA" id="ARBA00006490"/>
    </source>
</evidence>
<comment type="similarity">
    <text evidence="2">Belongs to the class-V pyridoxal-phosphate-dependent aminotransferase family. NifS/IscS subfamily.</text>
</comment>
<evidence type="ECO:0000256" key="8">
    <source>
        <dbReference type="ARBA" id="ARBA00023014"/>
    </source>
</evidence>
<evidence type="ECO:0000256" key="5">
    <source>
        <dbReference type="ARBA" id="ARBA00022723"/>
    </source>
</evidence>
<sequence>MTYLDHAATTPMVPEAVAVMAEAMARTGNASSLHSAGRRARREVEESREGIAAAVGARPSEVVFTTGGTESDNLAVKGIYWARRAADPRRTRVLVSAIEHHAVLESAEWLVEHEGAELVLLPVDAAGRVRPEVLRAAIEQAPEATAVVSVMWANNEVGTVNPIRALAAVAHEYGVPMHTDAVQAVGILPIDFGASGVDALSLTGHKLGGPYGAGALLLGREVAVAPLLHGGGQERDVRSGTLDTPAVLGLATAVQKAVADASRRAAVLTGLRDELVARIRAIVPDATLNGDPGTGVIDGGPSRLPGNAHLSFPGCEGDSLLMLLDAHGIECSTGSACTSGVAQPSHVLLAMGASEAVARGSLRFSMGHTTTEADVAAVVDVIGPVVERARRAGTGGTRRREAAGSS</sequence>
<comment type="caution">
    <text evidence="12">The sequence shown here is derived from an EMBL/GenBank/DDBJ whole genome shotgun (WGS) entry which is preliminary data.</text>
</comment>
<protein>
    <recommendedName>
        <fullName evidence="3">cysteine desulfurase</fullName>
        <ecNumber evidence="3">2.8.1.7</ecNumber>
    </recommendedName>
</protein>
<proteinExistence type="inferred from homology"/>
<dbReference type="Gene3D" id="3.40.640.10">
    <property type="entry name" value="Type I PLP-dependent aspartate aminotransferase-like (Major domain)"/>
    <property type="match status" value="1"/>
</dbReference>
<comment type="catalytic activity">
    <reaction evidence="9">
        <text>(sulfur carrier)-H + L-cysteine = (sulfur carrier)-SH + L-alanine</text>
        <dbReference type="Rhea" id="RHEA:43892"/>
        <dbReference type="Rhea" id="RHEA-COMP:14737"/>
        <dbReference type="Rhea" id="RHEA-COMP:14739"/>
        <dbReference type="ChEBI" id="CHEBI:29917"/>
        <dbReference type="ChEBI" id="CHEBI:35235"/>
        <dbReference type="ChEBI" id="CHEBI:57972"/>
        <dbReference type="ChEBI" id="CHEBI:64428"/>
        <dbReference type="EC" id="2.8.1.7"/>
    </reaction>
</comment>
<dbReference type="InterPro" id="IPR015422">
    <property type="entry name" value="PyrdxlP-dep_Trfase_small"/>
</dbReference>
<evidence type="ECO:0000256" key="3">
    <source>
        <dbReference type="ARBA" id="ARBA00012239"/>
    </source>
</evidence>
<evidence type="ECO:0000256" key="7">
    <source>
        <dbReference type="ARBA" id="ARBA00023004"/>
    </source>
</evidence>
<keyword evidence="8" id="KW-0411">Iron-sulfur</keyword>
<dbReference type="Pfam" id="PF00266">
    <property type="entry name" value="Aminotran_5"/>
    <property type="match status" value="1"/>
</dbReference>
<dbReference type="PANTHER" id="PTHR11601">
    <property type="entry name" value="CYSTEINE DESULFURYLASE FAMILY MEMBER"/>
    <property type="match status" value="1"/>
</dbReference>
<evidence type="ECO:0000256" key="6">
    <source>
        <dbReference type="ARBA" id="ARBA00022898"/>
    </source>
</evidence>
<dbReference type="Gene3D" id="1.10.260.50">
    <property type="match status" value="1"/>
</dbReference>
<dbReference type="InterPro" id="IPR016454">
    <property type="entry name" value="Cysteine_dSase"/>
</dbReference>
<keyword evidence="7" id="KW-0408">Iron</keyword>
<dbReference type="InterPro" id="IPR015421">
    <property type="entry name" value="PyrdxlP-dep_Trfase_major"/>
</dbReference>